<gene>
    <name evidence="1" type="ORF">EV671_100186</name>
</gene>
<proteinExistence type="predicted"/>
<dbReference type="Proteomes" id="UP000295110">
    <property type="component" value="Unassembled WGS sequence"/>
</dbReference>
<evidence type="ECO:0000313" key="2">
    <source>
        <dbReference type="Proteomes" id="UP000295110"/>
    </source>
</evidence>
<evidence type="ECO:0000313" key="1">
    <source>
        <dbReference type="EMBL" id="TCV04331.1"/>
    </source>
</evidence>
<name>A0A4R3VIX4_ROSSA</name>
<accession>A0A4R3VIX4</accession>
<dbReference type="Gene3D" id="3.40.50.200">
    <property type="entry name" value="Peptidase S8/S53 domain"/>
    <property type="match status" value="1"/>
</dbReference>
<organism evidence="1 2">
    <name type="scientific">Roseateles saccharophilus</name>
    <name type="common">Pseudomonas saccharophila</name>
    <dbReference type="NCBI Taxonomy" id="304"/>
    <lineage>
        <taxon>Bacteria</taxon>
        <taxon>Pseudomonadati</taxon>
        <taxon>Pseudomonadota</taxon>
        <taxon>Betaproteobacteria</taxon>
        <taxon>Burkholderiales</taxon>
        <taxon>Sphaerotilaceae</taxon>
        <taxon>Roseateles</taxon>
    </lineage>
</organism>
<dbReference type="EMBL" id="SMBU01000001">
    <property type="protein sequence ID" value="TCV04331.1"/>
    <property type="molecule type" value="Genomic_DNA"/>
</dbReference>
<keyword evidence="2" id="KW-1185">Reference proteome</keyword>
<dbReference type="InterPro" id="IPR036852">
    <property type="entry name" value="Peptidase_S8/S53_dom_sf"/>
</dbReference>
<dbReference type="RefSeq" id="WP_132569053.1">
    <property type="nucleotide sequence ID" value="NZ_CBCSGL010000007.1"/>
</dbReference>
<reference evidence="1 2" key="1">
    <citation type="submission" date="2019-03" db="EMBL/GenBank/DDBJ databases">
        <title>Genomic Encyclopedia of Type Strains, Phase IV (KMG-IV): sequencing the most valuable type-strain genomes for metagenomic binning, comparative biology and taxonomic classification.</title>
        <authorList>
            <person name="Goeker M."/>
        </authorList>
    </citation>
    <scope>NUCLEOTIDE SEQUENCE [LARGE SCALE GENOMIC DNA]</scope>
    <source>
        <strain evidence="1 2">DSM 654</strain>
    </source>
</reference>
<dbReference type="GO" id="GO:0006508">
    <property type="term" value="P:proteolysis"/>
    <property type="evidence" value="ECO:0007669"/>
    <property type="project" value="InterPro"/>
</dbReference>
<dbReference type="OrthoDB" id="614750at2"/>
<protein>
    <submittedName>
        <fullName evidence="1">Uncharacterized protein</fullName>
    </submittedName>
</protein>
<dbReference type="GO" id="GO:0004252">
    <property type="term" value="F:serine-type endopeptidase activity"/>
    <property type="evidence" value="ECO:0007669"/>
    <property type="project" value="InterPro"/>
</dbReference>
<dbReference type="AlphaFoldDB" id="A0A4R3VIX4"/>
<comment type="caution">
    <text evidence="1">The sequence shown here is derived from an EMBL/GenBank/DDBJ whole genome shotgun (WGS) entry which is preliminary data.</text>
</comment>
<sequence>MPQVLTRVLRTGAVSAERVEAPDRAAAETALTRLASGTAAAPVMAGFSSRGPKQGDSNLMKPDLTAPGVDVIAQVTALLSQADRDGVAAGTTGNPQSTTVLRVSTGGSVPILSEPATVSSKPQVARPASFCVGFAVFRAGPPSIAALGGAPA</sequence>
<dbReference type="SUPFAM" id="SSF52743">
    <property type="entry name" value="Subtilisin-like"/>
    <property type="match status" value="1"/>
</dbReference>